<proteinExistence type="inferred from homology"/>
<dbReference type="Gene3D" id="2.120.10.30">
    <property type="entry name" value="TolB, C-terminal domain"/>
    <property type="match status" value="4"/>
</dbReference>
<evidence type="ECO:0000259" key="2">
    <source>
        <dbReference type="Pfam" id="PF01979"/>
    </source>
</evidence>
<dbReference type="EMBL" id="JAVREM010000008">
    <property type="protein sequence ID" value="MDT0318798.1"/>
    <property type="molecule type" value="Genomic_DNA"/>
</dbReference>
<dbReference type="InterPro" id="IPR006311">
    <property type="entry name" value="TAT_signal"/>
</dbReference>
<sequence>MSISRRTFAKRGGQLAVGAAWVASGAAGLAAPARAAARGRAEQVTVSEMTNASVALSPDGRTLALDLLNLLWTVPASGGEATRLTGVEQEATEPDFSPDGRRIVFVSYTEDNFHLWLVNTDGTGLRRLTSGSADHREPRFSPDGTRIACAVETGGRYAVHVLPADGGESEVWTEGTAQEAQPVWTPDGSAIAFTSGTGSAPRAVEQVDASGRRTTLATVSEGFLAGPSFSPDGRRLAYVHLTSGGTALVVDGETVSAAGEDVFPFPARWISDDELLYTADGRPRARVLGGAARDIPFTARVTVPRVEERPSARDFDSTAPRPVKGLVSPALSPDGTRVAFAALGDIWITRRGGTPEAVVSDGHHNTAPAWSPDGRTLVHVSDRTGAEELWLYATEDGTRRQLTALDGSVATPVFSPDGATVAFVNSADLYTVDVATGDLRKVTGPLNSPGRPSFTADGRRLSAAVLVPVTPRFREGRNQILTVDLDTGEAHYSEPVPGASLSNRVDAGPVHSPDGRRIAYVVGGTLRLSAVDAAGRPTGEATELNGETADAPTWSADSRSLLYLSDGRLRLADADGGRARDVPVRLTWRQARPTGRTVIRAGALWDGTGDTLRREVDIVLDGNRVAEVAPRGAARTRPGDRIVDARHLTALPGMIAVHEHGPWGRNATSRLWLSFGVTAVRSPGTANYHAVEAKEAVDSGRRTGPRVFAAGDLVDGSRVYYSSGRPVTDEAELRRELAKARALGHDLVKTYVRLPYTLQRAAIEGAHRLGLRTTSHYLFGPLALGGDGVEHIGGTSRYGRRQKETHLGHTYQDVTGPLVGSGMPLTPTLGLSGLGLPSVRGGLYRYAEWALDDPRLTALMSPAEYREFAEDVAAALAEEPAAEVAFVRRHAETVRRLIDAGGRVVIGTDSPLVPPAVYYHLNLQTLVRNGVSPYQALRSATVEGARALGLSADLGTVEPGKLADLVLVEGDPLADIAAAAAVRQVVVGGTVHSVDDLTTGRAATRTTATASAGTVRNAALPEVPQAPARDRFWWHHEEHAPHSCC</sequence>
<dbReference type="InterPro" id="IPR011659">
    <property type="entry name" value="WD40"/>
</dbReference>
<comment type="similarity">
    <text evidence="1">Belongs to the TolB family.</text>
</comment>
<dbReference type="SUPFAM" id="SSF51556">
    <property type="entry name" value="Metallo-dependent hydrolases"/>
    <property type="match status" value="1"/>
</dbReference>
<reference evidence="4" key="1">
    <citation type="submission" date="2023-07" db="EMBL/GenBank/DDBJ databases">
        <title>30 novel species of actinomycetes from the DSMZ collection.</title>
        <authorList>
            <person name="Nouioui I."/>
        </authorList>
    </citation>
    <scope>NUCLEOTIDE SEQUENCE [LARGE SCALE GENOMIC DNA]</scope>
    <source>
        <strain evidence="4">DSM 44918</strain>
    </source>
</reference>
<organism evidence="3 4">
    <name type="scientific">Streptomyces millisiae</name>
    <dbReference type="NCBI Taxonomy" id="3075542"/>
    <lineage>
        <taxon>Bacteria</taxon>
        <taxon>Bacillati</taxon>
        <taxon>Actinomycetota</taxon>
        <taxon>Actinomycetes</taxon>
        <taxon>Kitasatosporales</taxon>
        <taxon>Streptomycetaceae</taxon>
        <taxon>Streptomyces</taxon>
    </lineage>
</organism>
<name>A0ABU2LNC6_9ACTN</name>
<feature type="domain" description="Amidohydrolase-related" evidence="2">
    <location>
        <begin position="880"/>
        <end position="990"/>
    </location>
</feature>
<dbReference type="InterPro" id="IPR011042">
    <property type="entry name" value="6-blade_b-propeller_TolB-like"/>
</dbReference>
<dbReference type="PANTHER" id="PTHR36842">
    <property type="entry name" value="PROTEIN TOLB HOMOLOG"/>
    <property type="match status" value="1"/>
</dbReference>
<evidence type="ECO:0000313" key="3">
    <source>
        <dbReference type="EMBL" id="MDT0318798.1"/>
    </source>
</evidence>
<dbReference type="Gene3D" id="2.30.40.10">
    <property type="entry name" value="Urease, subunit C, domain 1"/>
    <property type="match status" value="1"/>
</dbReference>
<comment type="caution">
    <text evidence="3">The sequence shown here is derived from an EMBL/GenBank/DDBJ whole genome shotgun (WGS) entry which is preliminary data.</text>
</comment>
<dbReference type="Gene3D" id="3.20.20.140">
    <property type="entry name" value="Metal-dependent hydrolases"/>
    <property type="match status" value="2"/>
</dbReference>
<gene>
    <name evidence="3" type="ORF">RNC47_10660</name>
</gene>
<dbReference type="RefSeq" id="WP_311597686.1">
    <property type="nucleotide sequence ID" value="NZ_JAVREM010000008.1"/>
</dbReference>
<dbReference type="InterPro" id="IPR006680">
    <property type="entry name" value="Amidohydro-rel"/>
</dbReference>
<protein>
    <submittedName>
        <fullName evidence="3">Amidohydrolase family protein</fullName>
    </submittedName>
</protein>
<dbReference type="Pfam" id="PF01979">
    <property type="entry name" value="Amidohydro_1"/>
    <property type="match status" value="1"/>
</dbReference>
<evidence type="ECO:0000313" key="4">
    <source>
        <dbReference type="Proteomes" id="UP001183420"/>
    </source>
</evidence>
<dbReference type="SUPFAM" id="SSF51338">
    <property type="entry name" value="Composite domain of metallo-dependent hydrolases"/>
    <property type="match status" value="1"/>
</dbReference>
<keyword evidence="4" id="KW-1185">Reference proteome</keyword>
<accession>A0ABU2LNC6</accession>
<dbReference type="PROSITE" id="PS51318">
    <property type="entry name" value="TAT"/>
    <property type="match status" value="1"/>
</dbReference>
<dbReference type="Pfam" id="PF07676">
    <property type="entry name" value="PD40"/>
    <property type="match status" value="6"/>
</dbReference>
<dbReference type="InterPro" id="IPR032466">
    <property type="entry name" value="Metal_Hydrolase"/>
</dbReference>
<evidence type="ECO:0000256" key="1">
    <source>
        <dbReference type="ARBA" id="ARBA00009820"/>
    </source>
</evidence>
<dbReference type="InterPro" id="IPR011059">
    <property type="entry name" value="Metal-dep_hydrolase_composite"/>
</dbReference>
<dbReference type="Proteomes" id="UP001183420">
    <property type="component" value="Unassembled WGS sequence"/>
</dbReference>
<dbReference type="SUPFAM" id="SSF82171">
    <property type="entry name" value="DPP6 N-terminal domain-like"/>
    <property type="match status" value="3"/>
</dbReference>
<dbReference type="PANTHER" id="PTHR36842:SF1">
    <property type="entry name" value="PROTEIN TOLB"/>
    <property type="match status" value="1"/>
</dbReference>